<evidence type="ECO:0000313" key="3">
    <source>
        <dbReference type="EMBL" id="MDM7855459.1"/>
    </source>
</evidence>
<feature type="region of interest" description="Disordered" evidence="1">
    <location>
        <begin position="1"/>
        <end position="28"/>
    </location>
</feature>
<keyword evidence="2" id="KW-1133">Transmembrane helix</keyword>
<accession>A0ABT7SGY5</accession>
<protein>
    <submittedName>
        <fullName evidence="3">DUF4012 domain-containing protein</fullName>
    </submittedName>
</protein>
<gene>
    <name evidence="3" type="ORF">QRT04_11010</name>
</gene>
<keyword evidence="4" id="KW-1185">Reference proteome</keyword>
<feature type="region of interest" description="Disordered" evidence="1">
    <location>
        <begin position="577"/>
        <end position="603"/>
    </location>
</feature>
<organism evidence="3 4">
    <name type="scientific">Cellulomonas alba</name>
    <dbReference type="NCBI Taxonomy" id="3053467"/>
    <lineage>
        <taxon>Bacteria</taxon>
        <taxon>Bacillati</taxon>
        <taxon>Actinomycetota</taxon>
        <taxon>Actinomycetes</taxon>
        <taxon>Micrococcales</taxon>
        <taxon>Cellulomonadaceae</taxon>
        <taxon>Cellulomonas</taxon>
    </lineage>
</organism>
<feature type="compositionally biased region" description="Basic and acidic residues" evidence="1">
    <location>
        <begin position="1"/>
        <end position="22"/>
    </location>
</feature>
<evidence type="ECO:0000313" key="4">
    <source>
        <dbReference type="Proteomes" id="UP001529338"/>
    </source>
</evidence>
<evidence type="ECO:0000256" key="2">
    <source>
        <dbReference type="SAM" id="Phobius"/>
    </source>
</evidence>
<dbReference type="Proteomes" id="UP001529338">
    <property type="component" value="Unassembled WGS sequence"/>
</dbReference>
<dbReference type="Pfam" id="PF13196">
    <property type="entry name" value="DUF4012"/>
    <property type="match status" value="1"/>
</dbReference>
<comment type="caution">
    <text evidence="3">The sequence shown here is derived from an EMBL/GenBank/DDBJ whole genome shotgun (WGS) entry which is preliminary data.</text>
</comment>
<proteinExistence type="predicted"/>
<evidence type="ECO:0000256" key="1">
    <source>
        <dbReference type="SAM" id="MobiDB-lite"/>
    </source>
</evidence>
<sequence length="603" mass="62809">MTTPDDVRTDADEARADGPEHPRRQRSRGRRIALLCVAGVLLVGVVLAGWAAVEAVRLRSALTSAADDLTQLRDDATSGDLDAAQALLPRAQEHAATADAAAHSVPLRLARALPPVHADLSAVAAMASTAHGLTTDALPPLVDALRVVSPDRLLDDQGRVDIDALAKVAPGVRSADASIVAAQRDLAGLERSRGDLHAPVADAVDRLDRALTSVRAQTRTAARAAALLPPMLGADGPRKYLVMVQNNAEFRSTGGIAGAVLLVEADHGAVSVKEQRSESSLNSPDGTPVGTLTDEENTLFGAQPAVFAQDVNLIPDFPRSGQLLSALWKRATGAQVDGVLSVDPVVLGKVLRATGPVAVAGERLTSANAAQVLLHDIYLKTNDPAAQDAFFAATARAVFDHLLAAGTPKTGVVDALAASAREGRVMVWSAHEDDQKQLTGTVISGDLVGHDGSSPVVGVYLDDGSAAKMSWFVDSTIEVRRTADEIVTTLTLKNTAPAGGKGLPSYMTGGMLTPGDVRTNYDLYAPTGGKVTSVTIDGKKTDVFHATYHGLDVAEWTAELAPGASVTVEAHMSVNPSYSGKPHVRATPAARGQHISVHSDAQK</sequence>
<dbReference type="RefSeq" id="WP_289455281.1">
    <property type="nucleotide sequence ID" value="NZ_JAUCGQ010000001.1"/>
</dbReference>
<feature type="transmembrane region" description="Helical" evidence="2">
    <location>
        <begin position="32"/>
        <end position="53"/>
    </location>
</feature>
<dbReference type="InterPro" id="IPR025101">
    <property type="entry name" value="DUF4012"/>
</dbReference>
<keyword evidence="2" id="KW-0472">Membrane</keyword>
<dbReference type="EMBL" id="JAUCGQ010000001">
    <property type="protein sequence ID" value="MDM7855459.1"/>
    <property type="molecule type" value="Genomic_DNA"/>
</dbReference>
<reference evidence="3 4" key="1">
    <citation type="submission" date="2023-06" db="EMBL/GenBank/DDBJ databases">
        <title>Cellulomonas sp. MW4 Whole genome sequence.</title>
        <authorList>
            <person name="Park S."/>
        </authorList>
    </citation>
    <scope>NUCLEOTIDE SEQUENCE [LARGE SCALE GENOMIC DNA]</scope>
    <source>
        <strain evidence="3 4">MW4</strain>
    </source>
</reference>
<name>A0ABT7SGY5_9CELL</name>
<keyword evidence="2" id="KW-0812">Transmembrane</keyword>